<dbReference type="Gene3D" id="3.40.50.720">
    <property type="entry name" value="NAD(P)-binding Rossmann-like Domain"/>
    <property type="match status" value="2"/>
</dbReference>
<keyword evidence="3" id="KW-0520">NAD</keyword>
<evidence type="ECO:0000259" key="6">
    <source>
        <dbReference type="Pfam" id="PF02826"/>
    </source>
</evidence>
<reference evidence="7 8" key="1">
    <citation type="submission" date="2015-08" db="EMBL/GenBank/DDBJ databases">
        <title>Comparative genomics of the Campylobacter concisus group.</title>
        <authorList>
            <person name="Yee E."/>
            <person name="Chapman M.H."/>
            <person name="Huynh S."/>
            <person name="Bono J.L."/>
            <person name="On S.L."/>
            <person name="St Leger J."/>
            <person name="Foster G."/>
            <person name="Parker C.T."/>
            <person name="Miller W.G."/>
        </authorList>
    </citation>
    <scope>NUCLEOTIDE SEQUENCE [LARGE SCALE GENOMIC DNA]</scope>
    <source>
        <strain evidence="7 8">RM9337</strain>
    </source>
</reference>
<dbReference type="InterPro" id="IPR029753">
    <property type="entry name" value="D-isomer_DH_CS"/>
</dbReference>
<dbReference type="PROSITE" id="PS00670">
    <property type="entry name" value="D_2_HYDROXYACID_DH_2"/>
    <property type="match status" value="1"/>
</dbReference>
<accession>A0AAW3ZQT9</accession>
<evidence type="ECO:0000313" key="7">
    <source>
        <dbReference type="EMBL" id="MBE3607399.1"/>
    </source>
</evidence>
<dbReference type="SUPFAM" id="SSF51735">
    <property type="entry name" value="NAD(P)-binding Rossmann-fold domains"/>
    <property type="match status" value="1"/>
</dbReference>
<dbReference type="AlphaFoldDB" id="A0AAW3ZQT9"/>
<evidence type="ECO:0000256" key="1">
    <source>
        <dbReference type="ARBA" id="ARBA00005854"/>
    </source>
</evidence>
<keyword evidence="2 4" id="KW-0560">Oxidoreductase</keyword>
<dbReference type="Pfam" id="PF00389">
    <property type="entry name" value="2-Hacid_dh"/>
    <property type="match status" value="1"/>
</dbReference>
<evidence type="ECO:0000256" key="2">
    <source>
        <dbReference type="ARBA" id="ARBA00023002"/>
    </source>
</evidence>
<comment type="caution">
    <text evidence="7">The sequence shown here is derived from an EMBL/GenBank/DDBJ whole genome shotgun (WGS) entry which is preliminary data.</text>
</comment>
<dbReference type="PANTHER" id="PTHR43761:SF1">
    <property type="entry name" value="D-ISOMER SPECIFIC 2-HYDROXYACID DEHYDROGENASE CATALYTIC DOMAIN-CONTAINING PROTEIN-RELATED"/>
    <property type="match status" value="1"/>
</dbReference>
<dbReference type="PANTHER" id="PTHR43761">
    <property type="entry name" value="D-ISOMER SPECIFIC 2-HYDROXYACID DEHYDROGENASE FAMILY PROTEIN (AFU_ORTHOLOGUE AFUA_1G13630)"/>
    <property type="match status" value="1"/>
</dbReference>
<dbReference type="InterPro" id="IPR050418">
    <property type="entry name" value="D-iso_2-hydroxyacid_DH_PdxB"/>
</dbReference>
<dbReference type="EMBL" id="LIWG01000001">
    <property type="protein sequence ID" value="MBE3607399.1"/>
    <property type="molecule type" value="Genomic_DNA"/>
</dbReference>
<dbReference type="GO" id="GO:0051287">
    <property type="term" value="F:NAD binding"/>
    <property type="evidence" value="ECO:0007669"/>
    <property type="project" value="InterPro"/>
</dbReference>
<dbReference type="NCBIfam" id="NF006263">
    <property type="entry name" value="PRK08410.1"/>
    <property type="match status" value="1"/>
</dbReference>
<dbReference type="SUPFAM" id="SSF52283">
    <property type="entry name" value="Formate/glycerate dehydrogenase catalytic domain-like"/>
    <property type="match status" value="1"/>
</dbReference>
<dbReference type="InterPro" id="IPR036291">
    <property type="entry name" value="NAD(P)-bd_dom_sf"/>
</dbReference>
<sequence>MKIVCLDALTLGSDINLDVFKKFGEFVRYETTAQDDAIQRLKDADIAITNKVLITKEVMDATNLKLICVSATGTNNVDMRYAKEKNIPVKNVAGYSTNSVTQQTFASLLALLNEVEFYDGYVKSGEWVKSEIFTNLDRAICELSGKNFGIIGLGEIGKNVAKVAQAFGAKIFYYSTSGANNNTEFERLELKELLKICDIVSIHAPLNEKTKSLIGKKELELMKPRAIICNFGRGGIVDEEALAKAIDDKNLKACIDVLESEPMSANHPLLNIKNSSNLIITPHIAWASLEAREKLINLIVKNIEEFIKDENGK</sequence>
<comment type="similarity">
    <text evidence="1 4">Belongs to the D-isomer specific 2-hydroxyacid dehydrogenase family.</text>
</comment>
<protein>
    <submittedName>
        <fullName evidence="7">D-2-hydroxyacid dehydrogenase</fullName>
    </submittedName>
</protein>
<dbReference type="InterPro" id="IPR006139">
    <property type="entry name" value="D-isomer_2_OHA_DH_cat_dom"/>
</dbReference>
<dbReference type="GO" id="GO:0016616">
    <property type="term" value="F:oxidoreductase activity, acting on the CH-OH group of donors, NAD or NADP as acceptor"/>
    <property type="evidence" value="ECO:0007669"/>
    <property type="project" value="InterPro"/>
</dbReference>
<dbReference type="Pfam" id="PF02826">
    <property type="entry name" value="2-Hacid_dh_C"/>
    <property type="match status" value="1"/>
</dbReference>
<keyword evidence="8" id="KW-1185">Reference proteome</keyword>
<dbReference type="RefSeq" id="WP_170015305.1">
    <property type="nucleotide sequence ID" value="NZ_CP012545.1"/>
</dbReference>
<evidence type="ECO:0000256" key="4">
    <source>
        <dbReference type="RuleBase" id="RU003719"/>
    </source>
</evidence>
<evidence type="ECO:0000259" key="5">
    <source>
        <dbReference type="Pfam" id="PF00389"/>
    </source>
</evidence>
<dbReference type="CDD" id="cd12162">
    <property type="entry name" value="2-Hacid_dh_4"/>
    <property type="match status" value="1"/>
</dbReference>
<dbReference type="Proteomes" id="UP000650616">
    <property type="component" value="Unassembled WGS sequence"/>
</dbReference>
<feature type="domain" description="D-isomer specific 2-hydroxyacid dehydrogenase NAD-binding" evidence="6">
    <location>
        <begin position="106"/>
        <end position="285"/>
    </location>
</feature>
<evidence type="ECO:0000256" key="3">
    <source>
        <dbReference type="ARBA" id="ARBA00023027"/>
    </source>
</evidence>
<feature type="domain" description="D-isomer specific 2-hydroxyacid dehydrogenase catalytic" evidence="5">
    <location>
        <begin position="14"/>
        <end position="310"/>
    </location>
</feature>
<name>A0AAW3ZQT9_9BACT</name>
<dbReference type="InterPro" id="IPR006140">
    <property type="entry name" value="D-isomer_DH_NAD-bd"/>
</dbReference>
<evidence type="ECO:0000313" key="8">
    <source>
        <dbReference type="Proteomes" id="UP000650616"/>
    </source>
</evidence>
<gene>
    <name evidence="7" type="ORF">CCAL9337_01445</name>
</gene>
<organism evidence="7 8">
    <name type="scientific">Campylobacter californiensis</name>
    <dbReference type="NCBI Taxonomy" id="1032243"/>
    <lineage>
        <taxon>Bacteria</taxon>
        <taxon>Pseudomonadati</taxon>
        <taxon>Campylobacterota</taxon>
        <taxon>Epsilonproteobacteria</taxon>
        <taxon>Campylobacterales</taxon>
        <taxon>Campylobacteraceae</taxon>
        <taxon>Campylobacter</taxon>
    </lineage>
</organism>
<proteinExistence type="inferred from homology"/>